<dbReference type="EnsemblPlants" id="AET5Gv20217500.25">
    <property type="protein sequence ID" value="AET5Gv20217500.25"/>
    <property type="gene ID" value="AET5Gv20217500"/>
</dbReference>
<protein>
    <recommendedName>
        <fullName evidence="1">Purple acid phosphatase C-terminal domain-containing protein</fullName>
    </recommendedName>
</protein>
<dbReference type="PANTHER" id="PTHR45778">
    <property type="entry name" value="PURPLE ACID PHOSPHATASE-RELATED"/>
    <property type="match status" value="1"/>
</dbReference>
<reference evidence="3" key="1">
    <citation type="journal article" date="2014" name="Science">
        <title>Ancient hybridizations among the ancestral genomes of bread wheat.</title>
        <authorList>
            <consortium name="International Wheat Genome Sequencing Consortium,"/>
            <person name="Marcussen T."/>
            <person name="Sandve S.R."/>
            <person name="Heier L."/>
            <person name="Spannagl M."/>
            <person name="Pfeifer M."/>
            <person name="Jakobsen K.S."/>
            <person name="Wulff B.B."/>
            <person name="Steuernagel B."/>
            <person name="Mayer K.F."/>
            <person name="Olsen O.A."/>
        </authorList>
    </citation>
    <scope>NUCLEOTIDE SEQUENCE [LARGE SCALE GENOMIC DNA]</scope>
    <source>
        <strain evidence="3">cv. AL8/78</strain>
    </source>
</reference>
<dbReference type="Pfam" id="PF14008">
    <property type="entry name" value="Metallophos_C"/>
    <property type="match status" value="1"/>
</dbReference>
<proteinExistence type="predicted"/>
<evidence type="ECO:0000313" key="2">
    <source>
        <dbReference type="EnsemblPlants" id="AET5Gv20217500.25"/>
    </source>
</evidence>
<dbReference type="AlphaFoldDB" id="A0A453JWB6"/>
<name>A0A453JWB6_AEGTS</name>
<evidence type="ECO:0000313" key="3">
    <source>
        <dbReference type="Proteomes" id="UP000015105"/>
    </source>
</evidence>
<dbReference type="Gramene" id="AET5Gv20217500.25">
    <property type="protein sequence ID" value="AET5Gv20217500.25"/>
    <property type="gene ID" value="AET5Gv20217500"/>
</dbReference>
<reference evidence="2" key="4">
    <citation type="submission" date="2019-03" db="UniProtKB">
        <authorList>
            <consortium name="EnsemblPlants"/>
        </authorList>
    </citation>
    <scope>IDENTIFICATION</scope>
</reference>
<reference evidence="2" key="3">
    <citation type="journal article" date="2017" name="Nature">
        <title>Genome sequence of the progenitor of the wheat D genome Aegilops tauschii.</title>
        <authorList>
            <person name="Luo M.C."/>
            <person name="Gu Y.Q."/>
            <person name="Puiu D."/>
            <person name="Wang H."/>
            <person name="Twardziok S.O."/>
            <person name="Deal K.R."/>
            <person name="Huo N."/>
            <person name="Zhu T."/>
            <person name="Wang L."/>
            <person name="Wang Y."/>
            <person name="McGuire P.E."/>
            <person name="Liu S."/>
            <person name="Long H."/>
            <person name="Ramasamy R.K."/>
            <person name="Rodriguez J.C."/>
            <person name="Van S.L."/>
            <person name="Yuan L."/>
            <person name="Wang Z."/>
            <person name="Xia Z."/>
            <person name="Xiao L."/>
            <person name="Anderson O.D."/>
            <person name="Ouyang S."/>
            <person name="Liang Y."/>
            <person name="Zimin A.V."/>
            <person name="Pertea G."/>
            <person name="Qi P."/>
            <person name="Bennetzen J.L."/>
            <person name="Dai X."/>
            <person name="Dawson M.W."/>
            <person name="Muller H.G."/>
            <person name="Kugler K."/>
            <person name="Rivarola-Duarte L."/>
            <person name="Spannagl M."/>
            <person name="Mayer K.F.X."/>
            <person name="Lu F.H."/>
            <person name="Bevan M.W."/>
            <person name="Leroy P."/>
            <person name="Li P."/>
            <person name="You F.M."/>
            <person name="Sun Q."/>
            <person name="Liu Z."/>
            <person name="Lyons E."/>
            <person name="Wicker T."/>
            <person name="Salzberg S.L."/>
            <person name="Devos K.M."/>
            <person name="Dvorak J."/>
        </authorList>
    </citation>
    <scope>NUCLEOTIDE SEQUENCE [LARGE SCALE GENOMIC DNA]</scope>
    <source>
        <strain evidence="2">cv. AL8/78</strain>
    </source>
</reference>
<dbReference type="InterPro" id="IPR025733">
    <property type="entry name" value="PAPs_C"/>
</dbReference>
<keyword evidence="3" id="KW-1185">Reference proteome</keyword>
<sequence>MAAYDKVQLPVMLQYKTCGFAGSGLHSYYNITSLIVICDLLQSQCVVNASNHYSGPFQATTHVVVGGAGASLSDFITSKIQWSHFRDFDHGFGKLTAFNHSSLLFEYKKSRDGNVYDHFTISRDYRDVLACSIDNCPRTSLAS</sequence>
<dbReference type="Gene3D" id="3.60.21.10">
    <property type="match status" value="1"/>
</dbReference>
<organism evidence="2 3">
    <name type="scientific">Aegilops tauschii subsp. strangulata</name>
    <name type="common">Goatgrass</name>
    <dbReference type="NCBI Taxonomy" id="200361"/>
    <lineage>
        <taxon>Eukaryota</taxon>
        <taxon>Viridiplantae</taxon>
        <taxon>Streptophyta</taxon>
        <taxon>Embryophyta</taxon>
        <taxon>Tracheophyta</taxon>
        <taxon>Spermatophyta</taxon>
        <taxon>Magnoliopsida</taxon>
        <taxon>Liliopsida</taxon>
        <taxon>Poales</taxon>
        <taxon>Poaceae</taxon>
        <taxon>BOP clade</taxon>
        <taxon>Pooideae</taxon>
        <taxon>Triticodae</taxon>
        <taxon>Triticeae</taxon>
        <taxon>Triticinae</taxon>
        <taxon>Aegilops</taxon>
    </lineage>
</organism>
<reference evidence="3" key="2">
    <citation type="journal article" date="2017" name="Nat. Plants">
        <title>The Aegilops tauschii genome reveals multiple impacts of transposons.</title>
        <authorList>
            <person name="Zhao G."/>
            <person name="Zou C."/>
            <person name="Li K."/>
            <person name="Wang K."/>
            <person name="Li T."/>
            <person name="Gao L."/>
            <person name="Zhang X."/>
            <person name="Wang H."/>
            <person name="Yang Z."/>
            <person name="Liu X."/>
            <person name="Jiang W."/>
            <person name="Mao L."/>
            <person name="Kong X."/>
            <person name="Jiao Y."/>
            <person name="Jia J."/>
        </authorList>
    </citation>
    <scope>NUCLEOTIDE SEQUENCE [LARGE SCALE GENOMIC DNA]</scope>
    <source>
        <strain evidence="3">cv. AL8/78</strain>
    </source>
</reference>
<dbReference type="InterPro" id="IPR029052">
    <property type="entry name" value="Metallo-depent_PP-like"/>
</dbReference>
<dbReference type="SUPFAM" id="SSF56300">
    <property type="entry name" value="Metallo-dependent phosphatases"/>
    <property type="match status" value="1"/>
</dbReference>
<dbReference type="Proteomes" id="UP000015105">
    <property type="component" value="Chromosome 5D"/>
</dbReference>
<dbReference type="PANTHER" id="PTHR45778:SF48">
    <property type="entry name" value="PURPLE ACID PHOSPHATASE"/>
    <property type="match status" value="1"/>
</dbReference>
<feature type="domain" description="Purple acid phosphatase C-terminal" evidence="1">
    <location>
        <begin position="59"/>
        <end position="118"/>
    </location>
</feature>
<evidence type="ECO:0000259" key="1">
    <source>
        <dbReference type="Pfam" id="PF14008"/>
    </source>
</evidence>
<accession>A0A453JWB6</accession>
<reference evidence="2" key="5">
    <citation type="journal article" date="2021" name="G3 (Bethesda)">
        <title>Aegilops tauschii genome assembly Aet v5.0 features greater sequence contiguity and improved annotation.</title>
        <authorList>
            <person name="Wang L."/>
            <person name="Zhu T."/>
            <person name="Rodriguez J.C."/>
            <person name="Deal K.R."/>
            <person name="Dubcovsky J."/>
            <person name="McGuire P.E."/>
            <person name="Lux T."/>
            <person name="Spannagl M."/>
            <person name="Mayer K.F.X."/>
            <person name="Baldrich P."/>
            <person name="Meyers B.C."/>
            <person name="Huo N."/>
            <person name="Gu Y.Q."/>
            <person name="Zhou H."/>
            <person name="Devos K.M."/>
            <person name="Bennetzen J.L."/>
            <person name="Unver T."/>
            <person name="Budak H."/>
            <person name="Gulick P.J."/>
            <person name="Galiba G."/>
            <person name="Kalapos B."/>
            <person name="Nelson D.R."/>
            <person name="Li P."/>
            <person name="You F.M."/>
            <person name="Luo M.C."/>
            <person name="Dvorak J."/>
        </authorList>
    </citation>
    <scope>NUCLEOTIDE SEQUENCE [LARGE SCALE GENOMIC DNA]</scope>
    <source>
        <strain evidence="2">cv. AL8/78</strain>
    </source>
</reference>